<dbReference type="GO" id="GO:0008273">
    <property type="term" value="F:calcium, potassium:sodium antiporter activity"/>
    <property type="evidence" value="ECO:0007669"/>
    <property type="project" value="TreeGrafter"/>
</dbReference>
<feature type="transmembrane region" description="Helical" evidence="5">
    <location>
        <begin position="178"/>
        <end position="197"/>
    </location>
</feature>
<feature type="domain" description="Sodium/calcium exchanger membrane region" evidence="6">
    <location>
        <begin position="183"/>
        <end position="322"/>
    </location>
</feature>
<dbReference type="AlphaFoldDB" id="A0A918TTT0"/>
<feature type="transmembrane region" description="Helical" evidence="5">
    <location>
        <begin position="305"/>
        <end position="323"/>
    </location>
</feature>
<dbReference type="InterPro" id="IPR044880">
    <property type="entry name" value="NCX_ion-bd_dom_sf"/>
</dbReference>
<comment type="caution">
    <text evidence="7">The sequence shown here is derived from an EMBL/GenBank/DDBJ whole genome shotgun (WGS) entry which is preliminary data.</text>
</comment>
<feature type="transmembrane region" description="Helical" evidence="5">
    <location>
        <begin position="217"/>
        <end position="240"/>
    </location>
</feature>
<evidence type="ECO:0000256" key="2">
    <source>
        <dbReference type="ARBA" id="ARBA00022692"/>
    </source>
</evidence>
<gene>
    <name evidence="7" type="primary">yrbG</name>
    <name evidence="7" type="ORF">GCM10007100_27130</name>
</gene>
<keyword evidence="3 5" id="KW-1133">Transmembrane helix</keyword>
<keyword evidence="4 5" id="KW-0472">Membrane</keyword>
<evidence type="ECO:0000256" key="5">
    <source>
        <dbReference type="SAM" id="Phobius"/>
    </source>
</evidence>
<dbReference type="Gene3D" id="1.20.1420.30">
    <property type="entry name" value="NCX, central ion-binding region"/>
    <property type="match status" value="1"/>
</dbReference>
<dbReference type="RefSeq" id="WP_189570805.1">
    <property type="nucleotide sequence ID" value="NZ_BMXI01000011.1"/>
</dbReference>
<proteinExistence type="predicted"/>
<feature type="transmembrane region" description="Helical" evidence="5">
    <location>
        <begin position="282"/>
        <end position="298"/>
    </location>
</feature>
<dbReference type="NCBIfam" id="TIGR00367">
    <property type="entry name" value="calcium/sodium antiporter"/>
    <property type="match status" value="1"/>
</dbReference>
<dbReference type="PANTHER" id="PTHR10846:SF8">
    <property type="entry name" value="INNER MEMBRANE PROTEIN YRBG"/>
    <property type="match status" value="1"/>
</dbReference>
<keyword evidence="8" id="KW-1185">Reference proteome</keyword>
<dbReference type="Pfam" id="PF01699">
    <property type="entry name" value="Na_Ca_ex"/>
    <property type="match status" value="2"/>
</dbReference>
<keyword evidence="2 5" id="KW-0812">Transmembrane</keyword>
<sequence length="324" mass="33649">MEILINSGWVILGLVLLYYGAEWLVKGSGELALRMGISPLIVGLTVVAFGTSAPELLVSVSANMKDPPQGDIALGNVVGSNICNLALVLGIAALMRPFSIHKQVLQREMPILLIATGVFVVMLLDGHVARWEGALLALGVVLYTVSSIWRGKKGEDVDIDIDLSEEEIAALKSGGKILLLKDLALIAVGLAALVFGANRLVAGGSNIALELGVPAAVIALTLVAFGTSLPEVATVVVAALKGEGDLVVGNAVGSCIFNLLAVVGITASIAPLAAGSLEMTDLAVMTGVTVLLFPFMLTRRALSRLEGGILLGGYLVYVVLLFFR</sequence>
<feature type="transmembrane region" description="Helical" evidence="5">
    <location>
        <begin position="72"/>
        <end position="95"/>
    </location>
</feature>
<name>A0A918TTT0_9BACT</name>
<comment type="subcellular location">
    <subcellularLocation>
        <location evidence="1">Membrane</location>
        <topology evidence="1">Multi-pass membrane protein</topology>
    </subcellularLocation>
</comment>
<dbReference type="EMBL" id="BMXI01000011">
    <property type="protein sequence ID" value="GHC58670.1"/>
    <property type="molecule type" value="Genomic_DNA"/>
</dbReference>
<dbReference type="InterPro" id="IPR004481">
    <property type="entry name" value="K/Na/Ca-exchanger"/>
</dbReference>
<dbReference type="PANTHER" id="PTHR10846">
    <property type="entry name" value="SODIUM/POTASSIUM/CALCIUM EXCHANGER"/>
    <property type="match status" value="1"/>
</dbReference>
<evidence type="ECO:0000313" key="8">
    <source>
        <dbReference type="Proteomes" id="UP000644507"/>
    </source>
</evidence>
<dbReference type="PROSITE" id="PS50890">
    <property type="entry name" value="PUA"/>
    <property type="match status" value="1"/>
</dbReference>
<dbReference type="Proteomes" id="UP000644507">
    <property type="component" value="Unassembled WGS sequence"/>
</dbReference>
<organism evidence="7 8">
    <name type="scientific">Roseibacillus persicicus</name>
    <dbReference type="NCBI Taxonomy" id="454148"/>
    <lineage>
        <taxon>Bacteria</taxon>
        <taxon>Pseudomonadati</taxon>
        <taxon>Verrucomicrobiota</taxon>
        <taxon>Verrucomicrobiia</taxon>
        <taxon>Verrucomicrobiales</taxon>
        <taxon>Verrucomicrobiaceae</taxon>
        <taxon>Roseibacillus</taxon>
    </lineage>
</organism>
<evidence type="ECO:0000256" key="3">
    <source>
        <dbReference type="ARBA" id="ARBA00022989"/>
    </source>
</evidence>
<protein>
    <submittedName>
        <fullName evidence="7">Sodium:calcium antiporter</fullName>
    </submittedName>
</protein>
<dbReference type="GO" id="GO:0006874">
    <property type="term" value="P:intracellular calcium ion homeostasis"/>
    <property type="evidence" value="ECO:0007669"/>
    <property type="project" value="TreeGrafter"/>
</dbReference>
<reference evidence="7" key="1">
    <citation type="journal article" date="2014" name="Int. J. Syst. Evol. Microbiol.">
        <title>Complete genome sequence of Corynebacterium casei LMG S-19264T (=DSM 44701T), isolated from a smear-ripened cheese.</title>
        <authorList>
            <consortium name="US DOE Joint Genome Institute (JGI-PGF)"/>
            <person name="Walter F."/>
            <person name="Albersmeier A."/>
            <person name="Kalinowski J."/>
            <person name="Ruckert C."/>
        </authorList>
    </citation>
    <scope>NUCLEOTIDE SEQUENCE</scope>
    <source>
        <strain evidence="7">KCTC 12988</strain>
    </source>
</reference>
<evidence type="ECO:0000256" key="1">
    <source>
        <dbReference type="ARBA" id="ARBA00004141"/>
    </source>
</evidence>
<evidence type="ECO:0000259" key="6">
    <source>
        <dbReference type="Pfam" id="PF01699"/>
    </source>
</evidence>
<feature type="transmembrane region" description="Helical" evidence="5">
    <location>
        <begin position="107"/>
        <end position="124"/>
    </location>
</feature>
<feature type="transmembrane region" description="Helical" evidence="5">
    <location>
        <begin position="247"/>
        <end position="270"/>
    </location>
</feature>
<dbReference type="GO" id="GO:0005886">
    <property type="term" value="C:plasma membrane"/>
    <property type="evidence" value="ECO:0007669"/>
    <property type="project" value="TreeGrafter"/>
</dbReference>
<reference evidence="7" key="2">
    <citation type="submission" date="2020-09" db="EMBL/GenBank/DDBJ databases">
        <authorList>
            <person name="Sun Q."/>
            <person name="Kim S."/>
        </authorList>
    </citation>
    <scope>NUCLEOTIDE SEQUENCE</scope>
    <source>
        <strain evidence="7">KCTC 12988</strain>
    </source>
</reference>
<evidence type="ECO:0000256" key="4">
    <source>
        <dbReference type="ARBA" id="ARBA00023136"/>
    </source>
</evidence>
<dbReference type="InterPro" id="IPR004837">
    <property type="entry name" value="NaCa_Exmemb"/>
</dbReference>
<dbReference type="GO" id="GO:0005262">
    <property type="term" value="F:calcium channel activity"/>
    <property type="evidence" value="ECO:0007669"/>
    <property type="project" value="TreeGrafter"/>
</dbReference>
<feature type="domain" description="Sodium/calcium exchanger membrane region" evidence="6">
    <location>
        <begin position="8"/>
        <end position="149"/>
    </location>
</feature>
<accession>A0A918TTT0</accession>
<feature type="transmembrane region" description="Helical" evidence="5">
    <location>
        <begin position="32"/>
        <end position="52"/>
    </location>
</feature>
<evidence type="ECO:0000313" key="7">
    <source>
        <dbReference type="EMBL" id="GHC58670.1"/>
    </source>
</evidence>
<feature type="transmembrane region" description="Helical" evidence="5">
    <location>
        <begin position="6"/>
        <end position="25"/>
    </location>
</feature>